<gene>
    <name evidence="3" type="ORF">C7M84_024271</name>
</gene>
<dbReference type="AlphaFoldDB" id="A0A3R7PU12"/>
<evidence type="ECO:0000313" key="4">
    <source>
        <dbReference type="Proteomes" id="UP000283509"/>
    </source>
</evidence>
<comment type="caution">
    <text evidence="3">The sequence shown here is derived from an EMBL/GenBank/DDBJ whole genome shotgun (WGS) entry which is preliminary data.</text>
</comment>
<reference evidence="3 4" key="2">
    <citation type="submission" date="2019-01" db="EMBL/GenBank/DDBJ databases">
        <title>The decoding of complex shrimp genome reveals the adaptation for benthos swimmer, frequently molting mechanism and breeding impact on genome.</title>
        <authorList>
            <person name="Sun Y."/>
            <person name="Gao Y."/>
            <person name="Yu Y."/>
        </authorList>
    </citation>
    <scope>NUCLEOTIDE SEQUENCE [LARGE SCALE GENOMIC DNA]</scope>
    <source>
        <tissue evidence="3">Muscle</tissue>
    </source>
</reference>
<reference evidence="3 4" key="1">
    <citation type="submission" date="2018-04" db="EMBL/GenBank/DDBJ databases">
        <authorList>
            <person name="Zhang X."/>
            <person name="Yuan J."/>
            <person name="Li F."/>
            <person name="Xiang J."/>
        </authorList>
    </citation>
    <scope>NUCLEOTIDE SEQUENCE [LARGE SCALE GENOMIC DNA]</scope>
    <source>
        <tissue evidence="3">Muscle</tissue>
    </source>
</reference>
<keyword evidence="2" id="KW-0812">Transmembrane</keyword>
<keyword evidence="4" id="KW-1185">Reference proteome</keyword>
<evidence type="ECO:0000313" key="3">
    <source>
        <dbReference type="EMBL" id="ROT82570.1"/>
    </source>
</evidence>
<dbReference type="Pfam" id="PF20721">
    <property type="entry name" value="C19orf12"/>
    <property type="match status" value="1"/>
</dbReference>
<comment type="similarity">
    <text evidence="1">Belongs to the C19orf12 family.</text>
</comment>
<dbReference type="InterPro" id="IPR033369">
    <property type="entry name" value="C19orf12"/>
</dbReference>
<dbReference type="Proteomes" id="UP000283509">
    <property type="component" value="Unassembled WGS sequence"/>
</dbReference>
<protein>
    <submittedName>
        <fullName evidence="3">Viral responsive protein</fullName>
    </submittedName>
</protein>
<dbReference type="EMBL" id="QCYY01000803">
    <property type="protein sequence ID" value="ROT82570.1"/>
    <property type="molecule type" value="Genomic_DNA"/>
</dbReference>
<keyword evidence="2" id="KW-1133">Transmembrane helix</keyword>
<proteinExistence type="inferred from homology"/>
<evidence type="ECO:0000256" key="1">
    <source>
        <dbReference type="ARBA" id="ARBA00029457"/>
    </source>
</evidence>
<name>A0A3R7PU12_PENVA</name>
<keyword evidence="2" id="KW-0472">Membrane</keyword>
<sequence length="221" mass="24292">MVRQHSSHALRSHLRVSERSVRSFDNSLVLKISWIPQHKIHLARVHSKLSSIQHCVRSSVAPLIVLMEQSEIPAPSTLLRNVRFDALLNLVCGICEEKKLRPSMKYTAGGTLAVALTTGVGVLLFGPVGFLAGSATGGLVSFLYTRGKFKSAARIIMEDLTPEERERLLMRVKGVLENFGYTVVNSENFSQLRGPIASEIAAIVKAFLEAERGLTLRAMNA</sequence>
<organism evidence="3 4">
    <name type="scientific">Penaeus vannamei</name>
    <name type="common">Whiteleg shrimp</name>
    <name type="synonym">Litopenaeus vannamei</name>
    <dbReference type="NCBI Taxonomy" id="6689"/>
    <lineage>
        <taxon>Eukaryota</taxon>
        <taxon>Metazoa</taxon>
        <taxon>Ecdysozoa</taxon>
        <taxon>Arthropoda</taxon>
        <taxon>Crustacea</taxon>
        <taxon>Multicrustacea</taxon>
        <taxon>Malacostraca</taxon>
        <taxon>Eumalacostraca</taxon>
        <taxon>Eucarida</taxon>
        <taxon>Decapoda</taxon>
        <taxon>Dendrobranchiata</taxon>
        <taxon>Penaeoidea</taxon>
        <taxon>Penaeidae</taxon>
        <taxon>Penaeus</taxon>
    </lineage>
</organism>
<accession>A0A3R7PU12</accession>
<dbReference type="PANTHER" id="PTHR31493:SF1">
    <property type="entry name" value="PROTEIN C19ORF12"/>
    <property type="match status" value="1"/>
</dbReference>
<dbReference type="PANTHER" id="PTHR31493">
    <property type="entry name" value="NAZO FAMILY MEMBER"/>
    <property type="match status" value="1"/>
</dbReference>
<evidence type="ECO:0000256" key="2">
    <source>
        <dbReference type="SAM" id="Phobius"/>
    </source>
</evidence>
<feature type="transmembrane region" description="Helical" evidence="2">
    <location>
        <begin position="130"/>
        <end position="147"/>
    </location>
</feature>